<evidence type="ECO:0000259" key="7">
    <source>
        <dbReference type="Pfam" id="PF17851"/>
    </source>
</evidence>
<gene>
    <name evidence="8" type="ORF">HII30_02335</name>
</gene>
<evidence type="ECO:0000256" key="6">
    <source>
        <dbReference type="RuleBase" id="RU361187"/>
    </source>
</evidence>
<feature type="site" description="Important for catalytic activity, responsible for pKa modulation of the active site Glu and correct orientation of both the proton donor and substrate" evidence="5">
    <location>
        <position position="142"/>
    </location>
</feature>
<evidence type="ECO:0000256" key="2">
    <source>
        <dbReference type="ARBA" id="ARBA00022801"/>
    </source>
</evidence>
<evidence type="ECO:0000256" key="3">
    <source>
        <dbReference type="ARBA" id="ARBA00023295"/>
    </source>
</evidence>
<dbReference type="InterPro" id="IPR013320">
    <property type="entry name" value="ConA-like_dom_sf"/>
</dbReference>
<proteinExistence type="inferred from homology"/>
<evidence type="ECO:0000313" key="8">
    <source>
        <dbReference type="EMBL" id="NMO94626.1"/>
    </source>
</evidence>
<keyword evidence="9" id="KW-1185">Reference proteome</keyword>
<dbReference type="Pfam" id="PF17851">
    <property type="entry name" value="GH43_C2"/>
    <property type="match status" value="1"/>
</dbReference>
<dbReference type="InterPro" id="IPR023296">
    <property type="entry name" value="Glyco_hydro_beta-prop_sf"/>
</dbReference>
<dbReference type="AlphaFoldDB" id="A0A848M235"/>
<dbReference type="InterPro" id="IPR051795">
    <property type="entry name" value="Glycosyl_Hydrlase_43"/>
</dbReference>
<dbReference type="Pfam" id="PF04616">
    <property type="entry name" value="Glyco_hydro_43"/>
    <property type="match status" value="1"/>
</dbReference>
<reference evidence="8 9" key="1">
    <citation type="submission" date="2020-04" db="EMBL/GenBank/DDBJ databases">
        <title>Paenibacillus algicola sp. nov., a novel marine bacterium producing alginate lyase.</title>
        <authorList>
            <person name="Huang H."/>
        </authorList>
    </citation>
    <scope>NUCLEOTIDE SEQUENCE [LARGE SCALE GENOMIC DNA]</scope>
    <source>
        <strain evidence="8 9">L7-75</strain>
    </source>
</reference>
<protein>
    <submittedName>
        <fullName evidence="8">Glycosyl hydrolase 43 family protein</fullName>
    </submittedName>
</protein>
<dbReference type="GO" id="GO:0005975">
    <property type="term" value="P:carbohydrate metabolic process"/>
    <property type="evidence" value="ECO:0007669"/>
    <property type="project" value="InterPro"/>
</dbReference>
<dbReference type="Gene3D" id="2.115.10.20">
    <property type="entry name" value="Glycosyl hydrolase domain, family 43"/>
    <property type="match status" value="1"/>
</dbReference>
<accession>A0A848M235</accession>
<sequence>MVSTSNMQALQKKPWVSDQGDGTFINPVLHADYSDPDVIRVGEDFYMTASSFGHLPGLPILHSKDLINWKLINHVLPRMDLPGYEVPQHGNGVWAPALRFHDGRYWVFYGDPDVGIFMSTTEDPAGEWTPLHLVQEGKGLIDPCPFWDDDGQAYLVHAFAKSRCGIKHLLRLCRMSPDGMRLLDEGEIIYDGTEHHPTMEGPKMYKRNGYYYIFTPAGGVSTGWQTVLRSTSVFGPYEDKIVLHQGNSPVNGPHQGGWVELESGESWFMHFQDKGPYGRIAHLQPVRWVDDWPLMGSDTDGDGIGEPVLRYPKPNVGGEYRVEVPDDSDEFEGSRLGLQWQWQANPNPLWYSLDRDSYLRLFSFPVPENQPSKSLYYAPHLLMQKFPAEVFQAEAKLDFMTLKPGERAGLIIFGRKFAYTAVQMKADGSGVDIIQAAGTDAEENVVWSGELAEGSVTLRVTVHAGAKCRFHYIAGNGPLLPCGNIEFQAEKGHWVGAKLGVFAAASPSNDDERGYVDIDWFRVKKGTI</sequence>
<keyword evidence="2 6" id="KW-0378">Hydrolase</keyword>
<name>A0A848M235_PAELE</name>
<evidence type="ECO:0000256" key="5">
    <source>
        <dbReference type="PIRSR" id="PIRSR606710-2"/>
    </source>
</evidence>
<dbReference type="SUPFAM" id="SSF75005">
    <property type="entry name" value="Arabinanase/levansucrase/invertase"/>
    <property type="match status" value="1"/>
</dbReference>
<dbReference type="GO" id="GO:0004553">
    <property type="term" value="F:hydrolase activity, hydrolyzing O-glycosyl compounds"/>
    <property type="evidence" value="ECO:0007669"/>
    <property type="project" value="InterPro"/>
</dbReference>
<comment type="caution">
    <text evidence="8">The sequence shown here is derived from an EMBL/GenBank/DDBJ whole genome shotgun (WGS) entry which is preliminary data.</text>
</comment>
<organism evidence="8 9">
    <name type="scientific">Paenibacillus lemnae</name>
    <dbReference type="NCBI Taxonomy" id="1330551"/>
    <lineage>
        <taxon>Bacteria</taxon>
        <taxon>Bacillati</taxon>
        <taxon>Bacillota</taxon>
        <taxon>Bacilli</taxon>
        <taxon>Bacillales</taxon>
        <taxon>Paenibacillaceae</taxon>
        <taxon>Paenibacillus</taxon>
    </lineage>
</organism>
<dbReference type="EMBL" id="JABBPN010000002">
    <property type="protein sequence ID" value="NMO94626.1"/>
    <property type="molecule type" value="Genomic_DNA"/>
</dbReference>
<dbReference type="PANTHER" id="PTHR42812:SF12">
    <property type="entry name" value="BETA-XYLOSIDASE-RELATED"/>
    <property type="match status" value="1"/>
</dbReference>
<evidence type="ECO:0000256" key="1">
    <source>
        <dbReference type="ARBA" id="ARBA00009865"/>
    </source>
</evidence>
<dbReference type="InterPro" id="IPR041542">
    <property type="entry name" value="GH43_C2"/>
</dbReference>
<dbReference type="CDD" id="cd09001">
    <property type="entry name" value="GH43_FsAxh1-like"/>
    <property type="match status" value="1"/>
</dbReference>
<dbReference type="PANTHER" id="PTHR42812">
    <property type="entry name" value="BETA-XYLOSIDASE"/>
    <property type="match status" value="1"/>
</dbReference>
<dbReference type="Proteomes" id="UP000565468">
    <property type="component" value="Unassembled WGS sequence"/>
</dbReference>
<keyword evidence="3 6" id="KW-0326">Glycosidase</keyword>
<dbReference type="InterPro" id="IPR006710">
    <property type="entry name" value="Glyco_hydro_43"/>
</dbReference>
<comment type="similarity">
    <text evidence="1 6">Belongs to the glycosyl hydrolase 43 family.</text>
</comment>
<dbReference type="SUPFAM" id="SSF49899">
    <property type="entry name" value="Concanavalin A-like lectins/glucanases"/>
    <property type="match status" value="1"/>
</dbReference>
<feature type="active site" description="Proton donor" evidence="4">
    <location>
        <position position="200"/>
    </location>
</feature>
<evidence type="ECO:0000313" key="9">
    <source>
        <dbReference type="Proteomes" id="UP000565468"/>
    </source>
</evidence>
<evidence type="ECO:0000256" key="4">
    <source>
        <dbReference type="PIRSR" id="PIRSR606710-1"/>
    </source>
</evidence>
<feature type="domain" description="Beta-xylosidase C-terminal Concanavalin A-like" evidence="7">
    <location>
        <begin position="328"/>
        <end position="524"/>
    </location>
</feature>
<dbReference type="Gene3D" id="2.60.120.200">
    <property type="match status" value="1"/>
</dbReference>
<feature type="active site" description="Proton acceptor" evidence="4">
    <location>
        <position position="35"/>
    </location>
</feature>